<proteinExistence type="predicted"/>
<name>A0A941FIU7_9BACI</name>
<dbReference type="AlphaFoldDB" id="A0A941FIU7"/>
<sequence>MASFFKQKRQVKQREKKKEDESQSKSKTPDYIESSLSANLEIVKKRRVKVPTSLSER</sequence>
<protein>
    <submittedName>
        <fullName evidence="2">Uncharacterized protein</fullName>
    </submittedName>
</protein>
<dbReference type="EMBL" id="JAGTPW010000041">
    <property type="protein sequence ID" value="MBR8645568.1"/>
    <property type="molecule type" value="Genomic_DNA"/>
</dbReference>
<organism evidence="2 3">
    <name type="scientific">Peribacillus frigoritolerans</name>
    <dbReference type="NCBI Taxonomy" id="450367"/>
    <lineage>
        <taxon>Bacteria</taxon>
        <taxon>Bacillati</taxon>
        <taxon>Bacillota</taxon>
        <taxon>Bacilli</taxon>
        <taxon>Bacillales</taxon>
        <taxon>Bacillaceae</taxon>
        <taxon>Peribacillus</taxon>
    </lineage>
</organism>
<accession>A0A941FIU7</accession>
<evidence type="ECO:0000313" key="3">
    <source>
        <dbReference type="Proteomes" id="UP000680045"/>
    </source>
</evidence>
<gene>
    <name evidence="2" type="ORF">KEH51_20330</name>
</gene>
<dbReference type="Proteomes" id="UP000680045">
    <property type="component" value="Unassembled WGS sequence"/>
</dbReference>
<feature type="compositionally biased region" description="Basic residues" evidence="1">
    <location>
        <begin position="1"/>
        <end position="11"/>
    </location>
</feature>
<evidence type="ECO:0000256" key="1">
    <source>
        <dbReference type="SAM" id="MobiDB-lite"/>
    </source>
</evidence>
<feature type="region of interest" description="Disordered" evidence="1">
    <location>
        <begin position="1"/>
        <end position="32"/>
    </location>
</feature>
<reference evidence="2" key="1">
    <citation type="submission" date="2021-04" db="EMBL/GenBank/DDBJ databases">
        <title>Whole genome sequencing of Enterococci isolates from hospitalized patients.</title>
        <authorList>
            <person name="Ogoti B.M."/>
            <person name="Onyambu F.G."/>
        </authorList>
    </citation>
    <scope>NUCLEOTIDE SEQUENCE</scope>
    <source>
        <strain evidence="2">242</strain>
    </source>
</reference>
<evidence type="ECO:0000313" key="2">
    <source>
        <dbReference type="EMBL" id="MBR8645568.1"/>
    </source>
</evidence>
<comment type="caution">
    <text evidence="2">The sequence shown here is derived from an EMBL/GenBank/DDBJ whole genome shotgun (WGS) entry which is preliminary data.</text>
</comment>
<feature type="compositionally biased region" description="Basic and acidic residues" evidence="1">
    <location>
        <begin position="12"/>
        <end position="30"/>
    </location>
</feature>